<reference evidence="1" key="1">
    <citation type="submission" date="2021-03" db="EMBL/GenBank/DDBJ databases">
        <title>Draft genome sequence of rust myrtle Austropuccinia psidii MF-1, a brazilian biotype.</title>
        <authorList>
            <person name="Quecine M.C."/>
            <person name="Pachon D.M.R."/>
            <person name="Bonatelli M.L."/>
            <person name="Correr F.H."/>
            <person name="Franceschini L.M."/>
            <person name="Leite T.F."/>
            <person name="Margarido G.R.A."/>
            <person name="Almeida C.A."/>
            <person name="Ferrarezi J.A."/>
            <person name="Labate C.A."/>
        </authorList>
    </citation>
    <scope>NUCLEOTIDE SEQUENCE</scope>
    <source>
        <strain evidence="1">MF-1</strain>
    </source>
</reference>
<sequence length="119" mass="13488">MNDSCESAKQKWYKSHKGPDYKVGDLVLVSTFSFDNIKGPKRLKYSVAGQFIIKDLHGKNAVQVELSGESENKHTSFPVSLVKDYTSSTKELFPFRNEKPLEVPPIDQSEDKKVLKVLK</sequence>
<comment type="caution">
    <text evidence="1">The sequence shown here is derived from an EMBL/GenBank/DDBJ whole genome shotgun (WGS) entry which is preliminary data.</text>
</comment>
<evidence type="ECO:0000313" key="2">
    <source>
        <dbReference type="Proteomes" id="UP000765509"/>
    </source>
</evidence>
<gene>
    <name evidence="1" type="ORF">O181_101035</name>
</gene>
<proteinExistence type="predicted"/>
<organism evidence="1 2">
    <name type="scientific">Austropuccinia psidii MF-1</name>
    <dbReference type="NCBI Taxonomy" id="1389203"/>
    <lineage>
        <taxon>Eukaryota</taxon>
        <taxon>Fungi</taxon>
        <taxon>Dikarya</taxon>
        <taxon>Basidiomycota</taxon>
        <taxon>Pucciniomycotina</taxon>
        <taxon>Pucciniomycetes</taxon>
        <taxon>Pucciniales</taxon>
        <taxon>Sphaerophragmiaceae</taxon>
        <taxon>Austropuccinia</taxon>
    </lineage>
</organism>
<evidence type="ECO:0000313" key="1">
    <source>
        <dbReference type="EMBL" id="MBW0561320.1"/>
    </source>
</evidence>
<dbReference type="EMBL" id="AVOT02070853">
    <property type="protein sequence ID" value="MBW0561320.1"/>
    <property type="molecule type" value="Genomic_DNA"/>
</dbReference>
<protein>
    <submittedName>
        <fullName evidence="1">Uncharacterized protein</fullName>
    </submittedName>
</protein>
<keyword evidence="2" id="KW-1185">Reference proteome</keyword>
<dbReference type="AlphaFoldDB" id="A0A9Q3PHD8"/>
<dbReference type="Proteomes" id="UP000765509">
    <property type="component" value="Unassembled WGS sequence"/>
</dbReference>
<name>A0A9Q3PHD8_9BASI</name>
<accession>A0A9Q3PHD8</accession>